<dbReference type="EMBL" id="FMYQ01000001">
    <property type="protein sequence ID" value="SDB85887.1"/>
    <property type="molecule type" value="Genomic_DNA"/>
</dbReference>
<dbReference type="STRING" id="416944.SAMN05421548_101372"/>
<sequence length="122" mass="14555">MLTNSDVVREVWSAIERRDWDVLRSLCDERCIYTLPQSGERYSRDGFVRLNREYPGEWHVNVQSLIGCETWVVTEVTVSFRDRIDTGVSLFRVDSGRVVEIREYWPEPFEVPAWRNDWAERL</sequence>
<feature type="domain" description="SnoaL-like" evidence="1">
    <location>
        <begin position="8"/>
        <end position="101"/>
    </location>
</feature>
<protein>
    <submittedName>
        <fullName evidence="2">SnoaL-like domain-containing protein</fullName>
    </submittedName>
</protein>
<evidence type="ECO:0000313" key="2">
    <source>
        <dbReference type="EMBL" id="SDB85887.1"/>
    </source>
</evidence>
<dbReference type="AlphaFoldDB" id="A0A1G6GV52"/>
<organism evidence="2 3">
    <name type="scientific">Paraburkholderia lycopersici</name>
    <dbReference type="NCBI Taxonomy" id="416944"/>
    <lineage>
        <taxon>Bacteria</taxon>
        <taxon>Pseudomonadati</taxon>
        <taxon>Pseudomonadota</taxon>
        <taxon>Betaproteobacteria</taxon>
        <taxon>Burkholderiales</taxon>
        <taxon>Burkholderiaceae</taxon>
        <taxon>Paraburkholderia</taxon>
    </lineage>
</organism>
<proteinExistence type="predicted"/>
<keyword evidence="3" id="KW-1185">Reference proteome</keyword>
<dbReference type="Gene3D" id="3.10.450.50">
    <property type="match status" value="1"/>
</dbReference>
<dbReference type="RefSeq" id="WP_091994182.1">
    <property type="nucleotide sequence ID" value="NZ_FMYQ01000001.1"/>
</dbReference>
<dbReference type="Proteomes" id="UP000198908">
    <property type="component" value="Unassembled WGS sequence"/>
</dbReference>
<gene>
    <name evidence="2" type="ORF">SAMN05421548_101372</name>
</gene>
<evidence type="ECO:0000313" key="3">
    <source>
        <dbReference type="Proteomes" id="UP000198908"/>
    </source>
</evidence>
<accession>A0A1G6GV52</accession>
<dbReference type="Pfam" id="PF12680">
    <property type="entry name" value="SnoaL_2"/>
    <property type="match status" value="1"/>
</dbReference>
<reference evidence="3" key="1">
    <citation type="submission" date="2016-09" db="EMBL/GenBank/DDBJ databases">
        <authorList>
            <person name="Varghese N."/>
            <person name="Submissions S."/>
        </authorList>
    </citation>
    <scope>NUCLEOTIDE SEQUENCE [LARGE SCALE GENOMIC DNA]</scope>
    <source>
        <strain evidence="3">TNe-862</strain>
    </source>
</reference>
<name>A0A1G6GV52_9BURK</name>
<dbReference type="SUPFAM" id="SSF54427">
    <property type="entry name" value="NTF2-like"/>
    <property type="match status" value="1"/>
</dbReference>
<dbReference type="InterPro" id="IPR037401">
    <property type="entry name" value="SnoaL-like"/>
</dbReference>
<evidence type="ECO:0000259" key="1">
    <source>
        <dbReference type="Pfam" id="PF12680"/>
    </source>
</evidence>
<dbReference type="InterPro" id="IPR032710">
    <property type="entry name" value="NTF2-like_dom_sf"/>
</dbReference>
<dbReference type="OrthoDB" id="117872at2"/>